<keyword evidence="4" id="KW-1185">Reference proteome</keyword>
<dbReference type="SUPFAM" id="SSF58104">
    <property type="entry name" value="Methyl-accepting chemotaxis protein (MCP) signaling domain"/>
    <property type="match status" value="1"/>
</dbReference>
<name>A0A501PJV0_9PROT</name>
<sequence length="586" mass="62846">MMPAAIPDTSFQPLSAGVQETCTKIEERLAASRSVIEQDFSDMGARLADSARLLNEISATHANTAATLESEEFKRAISQLRGIRDKILEMIQPVADSHDYLGHLANMAAAISKPISNLCRTVKTIGIVAVNARISAASLNAGKEDFEVFTMGMTKLALSAADAVQALSTSYDEMSSSLAMARTANADLSARQSSSVNQILTRLNSHLEVLEEQNARAATKSVEYAQLLRQITSRIGAAVSALQIGDTTRQRIEHVEQALATLRTHENDSHDGGGQEAIIAVVCSLQVEQLEDAVSEYDGRIADLIATLRALTSDASVLVRESDNSADSLLSSGGTALADLVDDLHRLHALFAEVRDTRAGLADVAEKVMRTFSVMTTHIDAVHKIEEDMRLVSLNTTIQCGRLGTEGRTLSVIAQELHGLTGETVTAASAIMEILADADGMIKETVAEEEGSEGLDLETVETEASSATEVLEAIVSRTHEAVTNVGRQAPHAIGLIEETVNSVILRQELSGNWRWAKGELEALSATNIEWAGTPAALNLLSELRARYTMDSERNVHDRLLGEPSDVASGDPGNATALEIDVEDLLF</sequence>
<dbReference type="Gene3D" id="1.10.287.950">
    <property type="entry name" value="Methyl-accepting chemotaxis protein"/>
    <property type="match status" value="1"/>
</dbReference>
<reference evidence="4" key="1">
    <citation type="submission" date="2019-06" db="EMBL/GenBank/DDBJ databases">
        <title>The complete genome of Emcibacter congregatus ZYLT.</title>
        <authorList>
            <person name="Zhao Z."/>
        </authorList>
    </citation>
    <scope>NUCLEOTIDE SEQUENCE [LARGE SCALE GENOMIC DNA]</scope>
    <source>
        <strain evidence="4">MCCC 1A06723</strain>
    </source>
</reference>
<evidence type="ECO:0000313" key="4">
    <source>
        <dbReference type="Proteomes" id="UP000319148"/>
    </source>
</evidence>
<dbReference type="Proteomes" id="UP000319148">
    <property type="component" value="Unassembled WGS sequence"/>
</dbReference>
<organism evidence="3 4">
    <name type="scientific">Emcibacter nanhaiensis</name>
    <dbReference type="NCBI Taxonomy" id="1505037"/>
    <lineage>
        <taxon>Bacteria</taxon>
        <taxon>Pseudomonadati</taxon>
        <taxon>Pseudomonadota</taxon>
        <taxon>Alphaproteobacteria</taxon>
        <taxon>Emcibacterales</taxon>
        <taxon>Emcibacteraceae</taxon>
        <taxon>Emcibacter</taxon>
    </lineage>
</organism>
<dbReference type="GO" id="GO:0016020">
    <property type="term" value="C:membrane"/>
    <property type="evidence" value="ECO:0007669"/>
    <property type="project" value="InterPro"/>
</dbReference>
<keyword evidence="1" id="KW-0807">Transducer</keyword>
<accession>A0A501PJV0</accession>
<evidence type="ECO:0000313" key="3">
    <source>
        <dbReference type="EMBL" id="TPD60739.1"/>
    </source>
</evidence>
<dbReference type="PROSITE" id="PS50111">
    <property type="entry name" value="CHEMOTAXIS_TRANSDUC_2"/>
    <property type="match status" value="1"/>
</dbReference>
<dbReference type="EMBL" id="VFIY01000006">
    <property type="protein sequence ID" value="TPD60739.1"/>
    <property type="molecule type" value="Genomic_DNA"/>
</dbReference>
<dbReference type="AlphaFoldDB" id="A0A501PJV0"/>
<evidence type="ECO:0000256" key="1">
    <source>
        <dbReference type="PROSITE-ProRule" id="PRU00284"/>
    </source>
</evidence>
<comment type="caution">
    <text evidence="3">The sequence shown here is derived from an EMBL/GenBank/DDBJ whole genome shotgun (WGS) entry which is preliminary data.</text>
</comment>
<dbReference type="OrthoDB" id="9816265at2"/>
<feature type="domain" description="Methyl-accepting transducer" evidence="2">
    <location>
        <begin position="287"/>
        <end position="480"/>
    </location>
</feature>
<dbReference type="InterPro" id="IPR004089">
    <property type="entry name" value="MCPsignal_dom"/>
</dbReference>
<protein>
    <recommendedName>
        <fullName evidence="2">Methyl-accepting transducer domain-containing protein</fullName>
    </recommendedName>
</protein>
<proteinExistence type="predicted"/>
<dbReference type="GO" id="GO:0007165">
    <property type="term" value="P:signal transduction"/>
    <property type="evidence" value="ECO:0007669"/>
    <property type="project" value="UniProtKB-KW"/>
</dbReference>
<dbReference type="RefSeq" id="WP_139940407.1">
    <property type="nucleotide sequence ID" value="NZ_JBHSYP010000008.1"/>
</dbReference>
<gene>
    <name evidence="3" type="ORF">FIV46_08425</name>
</gene>
<evidence type="ECO:0000259" key="2">
    <source>
        <dbReference type="PROSITE" id="PS50111"/>
    </source>
</evidence>